<dbReference type="GO" id="GO:0047499">
    <property type="term" value="F:calcium-independent phospholipase A2 activity"/>
    <property type="evidence" value="ECO:0007669"/>
    <property type="project" value="TreeGrafter"/>
</dbReference>
<keyword evidence="3" id="KW-0443">Lipid metabolism</keyword>
<evidence type="ECO:0000259" key="5">
    <source>
        <dbReference type="PROSITE" id="PS51635"/>
    </source>
</evidence>
<dbReference type="SUPFAM" id="SSF52151">
    <property type="entry name" value="FabD/lysophospholipase-like"/>
    <property type="match status" value="1"/>
</dbReference>
<dbReference type="PROSITE" id="PS51635">
    <property type="entry name" value="PNPLA"/>
    <property type="match status" value="1"/>
</dbReference>
<dbReference type="AlphaFoldDB" id="A0A6A6DZD1"/>
<name>A0A6A6DZD1_9PEZI</name>
<dbReference type="OrthoDB" id="1658288at2759"/>
<dbReference type="InterPro" id="IPR016035">
    <property type="entry name" value="Acyl_Trfase/lysoPLipase"/>
</dbReference>
<dbReference type="PANTHER" id="PTHR24185">
    <property type="entry name" value="CALCIUM-INDEPENDENT PHOSPHOLIPASE A2-GAMMA"/>
    <property type="match status" value="1"/>
</dbReference>
<evidence type="ECO:0000313" key="6">
    <source>
        <dbReference type="EMBL" id="KAF2185027.1"/>
    </source>
</evidence>
<keyword evidence="7" id="KW-1185">Reference proteome</keyword>
<accession>A0A6A6DZD1</accession>
<dbReference type="InterPro" id="IPR002641">
    <property type="entry name" value="PNPLA_dom"/>
</dbReference>
<gene>
    <name evidence="6" type="ORF">K469DRAFT_779737</name>
</gene>
<evidence type="ECO:0000256" key="2">
    <source>
        <dbReference type="ARBA" id="ARBA00022963"/>
    </source>
</evidence>
<evidence type="ECO:0000256" key="3">
    <source>
        <dbReference type="ARBA" id="ARBA00023098"/>
    </source>
</evidence>
<organism evidence="6 7">
    <name type="scientific">Zopfia rhizophila CBS 207.26</name>
    <dbReference type="NCBI Taxonomy" id="1314779"/>
    <lineage>
        <taxon>Eukaryota</taxon>
        <taxon>Fungi</taxon>
        <taxon>Dikarya</taxon>
        <taxon>Ascomycota</taxon>
        <taxon>Pezizomycotina</taxon>
        <taxon>Dothideomycetes</taxon>
        <taxon>Dothideomycetes incertae sedis</taxon>
        <taxon>Zopfiaceae</taxon>
        <taxon>Zopfia</taxon>
    </lineage>
</organism>
<dbReference type="Gene3D" id="3.40.1090.10">
    <property type="entry name" value="Cytosolic phospholipase A2 catalytic domain"/>
    <property type="match status" value="1"/>
</dbReference>
<evidence type="ECO:0000313" key="7">
    <source>
        <dbReference type="Proteomes" id="UP000800200"/>
    </source>
</evidence>
<reference evidence="6" key="1">
    <citation type="journal article" date="2020" name="Stud. Mycol.">
        <title>101 Dothideomycetes genomes: a test case for predicting lifestyles and emergence of pathogens.</title>
        <authorList>
            <person name="Haridas S."/>
            <person name="Albert R."/>
            <person name="Binder M."/>
            <person name="Bloem J."/>
            <person name="Labutti K."/>
            <person name="Salamov A."/>
            <person name="Andreopoulos B."/>
            <person name="Baker S."/>
            <person name="Barry K."/>
            <person name="Bills G."/>
            <person name="Bluhm B."/>
            <person name="Cannon C."/>
            <person name="Castanera R."/>
            <person name="Culley D."/>
            <person name="Daum C."/>
            <person name="Ezra D."/>
            <person name="Gonzalez J."/>
            <person name="Henrissat B."/>
            <person name="Kuo A."/>
            <person name="Liang C."/>
            <person name="Lipzen A."/>
            <person name="Lutzoni F."/>
            <person name="Magnuson J."/>
            <person name="Mondo S."/>
            <person name="Nolan M."/>
            <person name="Ohm R."/>
            <person name="Pangilinan J."/>
            <person name="Park H.-J."/>
            <person name="Ramirez L."/>
            <person name="Alfaro M."/>
            <person name="Sun H."/>
            <person name="Tritt A."/>
            <person name="Yoshinaga Y."/>
            <person name="Zwiers L.-H."/>
            <person name="Turgeon B."/>
            <person name="Goodwin S."/>
            <person name="Spatafora J."/>
            <person name="Crous P."/>
            <person name="Grigoriev I."/>
        </authorList>
    </citation>
    <scope>NUCLEOTIDE SEQUENCE</scope>
    <source>
        <strain evidence="6">CBS 207.26</strain>
    </source>
</reference>
<protein>
    <recommendedName>
        <fullName evidence="5">PNPLA domain-containing protein</fullName>
    </recommendedName>
</protein>
<comment type="caution">
    <text evidence="4">Lacks conserved residue(s) required for the propagation of feature annotation.</text>
</comment>
<dbReference type="Pfam" id="PF01734">
    <property type="entry name" value="Patatin"/>
    <property type="match status" value="1"/>
</dbReference>
<dbReference type="GO" id="GO:0019369">
    <property type="term" value="P:arachidonate metabolic process"/>
    <property type="evidence" value="ECO:0007669"/>
    <property type="project" value="TreeGrafter"/>
</dbReference>
<dbReference type="EMBL" id="ML994635">
    <property type="protein sequence ID" value="KAF2185027.1"/>
    <property type="molecule type" value="Genomic_DNA"/>
</dbReference>
<evidence type="ECO:0000256" key="1">
    <source>
        <dbReference type="ARBA" id="ARBA00022801"/>
    </source>
</evidence>
<dbReference type="PANTHER" id="PTHR24185:SF1">
    <property type="entry name" value="CALCIUM-INDEPENDENT PHOSPHOLIPASE A2-GAMMA"/>
    <property type="match status" value="1"/>
</dbReference>
<dbReference type="GO" id="GO:0016042">
    <property type="term" value="P:lipid catabolic process"/>
    <property type="evidence" value="ECO:0007669"/>
    <property type="project" value="UniProtKB-KW"/>
</dbReference>
<dbReference type="GO" id="GO:0016020">
    <property type="term" value="C:membrane"/>
    <property type="evidence" value="ECO:0007669"/>
    <property type="project" value="TreeGrafter"/>
</dbReference>
<dbReference type="Proteomes" id="UP000800200">
    <property type="component" value="Unassembled WGS sequence"/>
</dbReference>
<dbReference type="GO" id="GO:0046486">
    <property type="term" value="P:glycerolipid metabolic process"/>
    <property type="evidence" value="ECO:0007669"/>
    <property type="project" value="UniProtKB-ARBA"/>
</dbReference>
<keyword evidence="2" id="KW-0442">Lipid degradation</keyword>
<keyword evidence="1" id="KW-0378">Hydrolase</keyword>
<evidence type="ECO:0000256" key="4">
    <source>
        <dbReference type="PROSITE-ProRule" id="PRU01161"/>
    </source>
</evidence>
<feature type="domain" description="PNPLA" evidence="5">
    <location>
        <begin position="141"/>
        <end position="244"/>
    </location>
</feature>
<sequence>MTQHYANLSATYATCVLQEDHKVSSYAFLPLRCLRSGGASFGHGRLAWPPASDLSIRTAPVPVPGVSGAISPLFGQIAFDIASRQRLWLGDASTTLQPAMAEATSNSTRQTPSPCSPFLSHKAPAHEVALDGIRLVAPLPRIARRGGIRGLSSLIVLERLMYVLGKELNLDPRKPLRPCECFDMIAGTSTGGLIAIMLGMLRMTIKEYIDPYLGSAPKIFPKEGFVSGNRHHQAHQKGLWDGKV</sequence>
<feature type="short sequence motif" description="GXSXG" evidence="4">
    <location>
        <begin position="187"/>
        <end position="191"/>
    </location>
</feature>
<proteinExistence type="predicted"/>